<keyword evidence="2" id="KW-1185">Reference proteome</keyword>
<proteinExistence type="predicted"/>
<evidence type="ECO:0000313" key="2">
    <source>
        <dbReference type="Proteomes" id="UP000765509"/>
    </source>
</evidence>
<dbReference type="Proteomes" id="UP000765509">
    <property type="component" value="Unassembled WGS sequence"/>
</dbReference>
<evidence type="ECO:0000313" key="1">
    <source>
        <dbReference type="EMBL" id="MBW0500536.1"/>
    </source>
</evidence>
<name>A0A9Q3DB14_9BASI</name>
<organism evidence="1 2">
    <name type="scientific">Austropuccinia psidii MF-1</name>
    <dbReference type="NCBI Taxonomy" id="1389203"/>
    <lineage>
        <taxon>Eukaryota</taxon>
        <taxon>Fungi</taxon>
        <taxon>Dikarya</taxon>
        <taxon>Basidiomycota</taxon>
        <taxon>Pucciniomycotina</taxon>
        <taxon>Pucciniomycetes</taxon>
        <taxon>Pucciniales</taxon>
        <taxon>Sphaerophragmiaceae</taxon>
        <taxon>Austropuccinia</taxon>
    </lineage>
</organism>
<comment type="caution">
    <text evidence="1">The sequence shown here is derived from an EMBL/GenBank/DDBJ whole genome shotgun (WGS) entry which is preliminary data.</text>
</comment>
<sequence length="101" mass="11274">MLPHFPQDMPLQRSSRPLTILTLTLFPPNIPPTLPSHWPNTQRHLPSLPSCSTLTTPTLSSLPLTILILPRSPQDEPPMPVPHLWAHPSAPYHLYASVLDP</sequence>
<dbReference type="EMBL" id="AVOT02015865">
    <property type="protein sequence ID" value="MBW0500536.1"/>
    <property type="molecule type" value="Genomic_DNA"/>
</dbReference>
<dbReference type="AlphaFoldDB" id="A0A9Q3DB14"/>
<gene>
    <name evidence="1" type="ORF">O181_040251</name>
</gene>
<reference evidence="1" key="1">
    <citation type="submission" date="2021-03" db="EMBL/GenBank/DDBJ databases">
        <title>Draft genome sequence of rust myrtle Austropuccinia psidii MF-1, a brazilian biotype.</title>
        <authorList>
            <person name="Quecine M.C."/>
            <person name="Pachon D.M.R."/>
            <person name="Bonatelli M.L."/>
            <person name="Correr F.H."/>
            <person name="Franceschini L.M."/>
            <person name="Leite T.F."/>
            <person name="Margarido G.R.A."/>
            <person name="Almeida C.A."/>
            <person name="Ferrarezi J.A."/>
            <person name="Labate C.A."/>
        </authorList>
    </citation>
    <scope>NUCLEOTIDE SEQUENCE</scope>
    <source>
        <strain evidence="1">MF-1</strain>
    </source>
</reference>
<accession>A0A9Q3DB14</accession>
<protein>
    <submittedName>
        <fullName evidence="1">Uncharacterized protein</fullName>
    </submittedName>
</protein>